<evidence type="ECO:0000256" key="2">
    <source>
        <dbReference type="ARBA" id="ARBA00007613"/>
    </source>
</evidence>
<feature type="signal peptide" evidence="8">
    <location>
        <begin position="1"/>
        <end position="18"/>
    </location>
</feature>
<evidence type="ECO:0000256" key="5">
    <source>
        <dbReference type="ARBA" id="ARBA00022692"/>
    </source>
</evidence>
<name>A0A433XL91_9HYPH</name>
<feature type="chain" id="PRO_5019454450" description="Transporter" evidence="8">
    <location>
        <begin position="19"/>
        <end position="451"/>
    </location>
</feature>
<dbReference type="InterPro" id="IPR003423">
    <property type="entry name" value="OMP_efflux"/>
</dbReference>
<dbReference type="GO" id="GO:0015562">
    <property type="term" value="F:efflux transmembrane transporter activity"/>
    <property type="evidence" value="ECO:0007669"/>
    <property type="project" value="InterPro"/>
</dbReference>
<sequence>MRSLLGTTALLATMLAGAMGVRAETLPEALAYAYANNPNIASARLSVESSGEDIAIAKSDALPNISLGANYTASFSATDDLFSTSQNFTLGLNYSQTIFDNHRTDGQVEQSRAFSELATHALANAEQNVLLSAVDAYMSVVRDTQLVAIRQENIAFFRAQVGSANDRLRLGEGTRTDVSQAEARLAQAVAAHQAAIASLQTSQASYQRWVGRPPQNLSASFTYQGLLPQSIDEAIETAQADHPALKSARAAIRASQAGADIARSAFGPTLQLIGSVCAVGCFGADGPGGMSGQIGLTLSIPIYEGGSLGAGQRKANLELIKSEVDALSSYDEVREAIVTAWATVINSEAQISSAQSAVASGQEFVSGLVEERDLGLRTTLDVLDAQSDLVTSREALVQANASRVIAQYTLLASVGRLSATNLGLPVTVEDGQAYVQVVEDVWQELRAVPAP</sequence>
<evidence type="ECO:0000313" key="10">
    <source>
        <dbReference type="Proteomes" id="UP000281547"/>
    </source>
</evidence>
<evidence type="ECO:0000256" key="6">
    <source>
        <dbReference type="ARBA" id="ARBA00023136"/>
    </source>
</evidence>
<comment type="similarity">
    <text evidence="2">Belongs to the outer membrane factor (OMF) (TC 1.B.17) family.</text>
</comment>
<evidence type="ECO:0008006" key="11">
    <source>
        <dbReference type="Google" id="ProtNLM"/>
    </source>
</evidence>
<evidence type="ECO:0000256" key="1">
    <source>
        <dbReference type="ARBA" id="ARBA00004442"/>
    </source>
</evidence>
<dbReference type="NCBIfam" id="TIGR01844">
    <property type="entry name" value="type_I_sec_TolC"/>
    <property type="match status" value="1"/>
</dbReference>
<keyword evidence="7" id="KW-0998">Cell outer membrane</keyword>
<dbReference type="Proteomes" id="UP000281547">
    <property type="component" value="Unassembled WGS sequence"/>
</dbReference>
<dbReference type="RefSeq" id="WP_127186969.1">
    <property type="nucleotide sequence ID" value="NZ_RZNJ01000001.1"/>
</dbReference>
<dbReference type="EMBL" id="RZNJ01000001">
    <property type="protein sequence ID" value="RUT34849.1"/>
    <property type="molecule type" value="Genomic_DNA"/>
</dbReference>
<evidence type="ECO:0000256" key="8">
    <source>
        <dbReference type="SAM" id="SignalP"/>
    </source>
</evidence>
<comment type="caution">
    <text evidence="9">The sequence shown here is derived from an EMBL/GenBank/DDBJ whole genome shotgun (WGS) entry which is preliminary data.</text>
</comment>
<proteinExistence type="inferred from homology"/>
<keyword evidence="8" id="KW-0732">Signal</keyword>
<dbReference type="GO" id="GO:1990281">
    <property type="term" value="C:efflux pump complex"/>
    <property type="evidence" value="ECO:0007669"/>
    <property type="project" value="TreeGrafter"/>
</dbReference>
<dbReference type="AlphaFoldDB" id="A0A433XL91"/>
<evidence type="ECO:0000256" key="7">
    <source>
        <dbReference type="ARBA" id="ARBA00023237"/>
    </source>
</evidence>
<dbReference type="OrthoDB" id="9789368at2"/>
<dbReference type="GO" id="GO:0015288">
    <property type="term" value="F:porin activity"/>
    <property type="evidence" value="ECO:0007669"/>
    <property type="project" value="TreeGrafter"/>
</dbReference>
<gene>
    <name evidence="9" type="ORF">EMQ25_02505</name>
</gene>
<dbReference type="SUPFAM" id="SSF56954">
    <property type="entry name" value="Outer membrane efflux proteins (OEP)"/>
    <property type="match status" value="1"/>
</dbReference>
<dbReference type="GO" id="GO:0009279">
    <property type="term" value="C:cell outer membrane"/>
    <property type="evidence" value="ECO:0007669"/>
    <property type="project" value="UniProtKB-SubCell"/>
</dbReference>
<keyword evidence="6" id="KW-0472">Membrane</keyword>
<dbReference type="PANTHER" id="PTHR30026">
    <property type="entry name" value="OUTER MEMBRANE PROTEIN TOLC"/>
    <property type="match status" value="1"/>
</dbReference>
<evidence type="ECO:0000313" key="9">
    <source>
        <dbReference type="EMBL" id="RUT34849.1"/>
    </source>
</evidence>
<dbReference type="PANTHER" id="PTHR30026:SF22">
    <property type="entry name" value="OUTER MEMBRANE EFFLUX PROTEIN"/>
    <property type="match status" value="1"/>
</dbReference>
<keyword evidence="4" id="KW-1134">Transmembrane beta strand</keyword>
<evidence type="ECO:0000256" key="3">
    <source>
        <dbReference type="ARBA" id="ARBA00022448"/>
    </source>
</evidence>
<accession>A0A433XL91</accession>
<keyword evidence="5" id="KW-0812">Transmembrane</keyword>
<dbReference type="InterPro" id="IPR051906">
    <property type="entry name" value="TolC-like"/>
</dbReference>
<protein>
    <recommendedName>
        <fullName evidence="11">Transporter</fullName>
    </recommendedName>
</protein>
<keyword evidence="10" id="KW-1185">Reference proteome</keyword>
<dbReference type="InterPro" id="IPR010130">
    <property type="entry name" value="T1SS_OMP_TolC"/>
</dbReference>
<reference evidence="9 10" key="1">
    <citation type="journal article" date="2016" name="Int. J. Syst. Evol. Microbiol.">
        <title>Arsenicitalea aurantiaca gen. nov., sp. nov., a new member of the family Hyphomicrobiaceae, isolated from high-arsenic sediment.</title>
        <authorList>
            <person name="Mu Y."/>
            <person name="Zhou L."/>
            <person name="Zeng X.C."/>
            <person name="Liu L."/>
            <person name="Pan Y."/>
            <person name="Chen X."/>
            <person name="Wang J."/>
            <person name="Li S."/>
            <person name="Li W.J."/>
            <person name="Wang Y."/>
        </authorList>
    </citation>
    <scope>NUCLEOTIDE SEQUENCE [LARGE SCALE GENOMIC DNA]</scope>
    <source>
        <strain evidence="9 10">42-50</strain>
    </source>
</reference>
<keyword evidence="3" id="KW-0813">Transport</keyword>
<comment type="subcellular location">
    <subcellularLocation>
        <location evidence="1">Cell outer membrane</location>
    </subcellularLocation>
</comment>
<dbReference type="Gene3D" id="1.20.1600.10">
    <property type="entry name" value="Outer membrane efflux proteins (OEP)"/>
    <property type="match status" value="1"/>
</dbReference>
<dbReference type="Pfam" id="PF02321">
    <property type="entry name" value="OEP"/>
    <property type="match status" value="2"/>
</dbReference>
<organism evidence="9 10">
    <name type="scientific">Arsenicitalea aurantiaca</name>
    <dbReference type="NCBI Taxonomy" id="1783274"/>
    <lineage>
        <taxon>Bacteria</taxon>
        <taxon>Pseudomonadati</taxon>
        <taxon>Pseudomonadota</taxon>
        <taxon>Alphaproteobacteria</taxon>
        <taxon>Hyphomicrobiales</taxon>
        <taxon>Devosiaceae</taxon>
        <taxon>Arsenicitalea</taxon>
    </lineage>
</organism>
<evidence type="ECO:0000256" key="4">
    <source>
        <dbReference type="ARBA" id="ARBA00022452"/>
    </source>
</evidence>